<comment type="caution">
    <text evidence="1">The sequence shown here is derived from an EMBL/GenBank/DDBJ whole genome shotgun (WGS) entry which is preliminary data.</text>
</comment>
<dbReference type="Proteomes" id="UP001056778">
    <property type="component" value="Chromosome 5"/>
</dbReference>
<evidence type="ECO:0000313" key="2">
    <source>
        <dbReference type="Proteomes" id="UP001056778"/>
    </source>
</evidence>
<name>A0ACB9T5G3_HOLOL</name>
<dbReference type="EMBL" id="CM043019">
    <property type="protein sequence ID" value="KAI4462053.1"/>
    <property type="molecule type" value="Genomic_DNA"/>
</dbReference>
<evidence type="ECO:0000313" key="1">
    <source>
        <dbReference type="EMBL" id="KAI4462053.1"/>
    </source>
</evidence>
<sequence length="540" mass="61957">MWYPEIRRFCPNTPVILVGCKNDLRYMYRDEAYLSYFRDRSPFVRATRKSDLVMPDEARDIARELGLYYYETSVLTYYGVNEVFENAIRAALMARRQQRFWMTNLKKVQRPLLQAPFKPPPPPKPEVIIPSSTFQENACQLWLDRSHVDVLLVTGPVAFPAHRFLLSAASPVLYRLLNADLMARSTSDSSMVSSLGDFADETECLVKAEQKMCKRRASCQGLPSGKELDHPAFQSIRCVDGQTVITVSRIVTPTALQQCLHFAYTGSLEHRNVDIQDLLRVAELLELPHLQLMLTSEYRSDTSNYETFLKNRIGDICLGQGLFADVIFELDDGACAAHKPMLAARCDVMKAMFGGDFREGQAKVIEFPGVREYTFHKLLCFLYTDEIPAVSASRCVNLLELANRLCLPRLVALVEQRVIEDLERLPSSEAIEQCLRLLEPVKLHNAHQLADWCMNHLCINYNKLCRMSPRSLRLLHPDNQAYLVEHRWPPVWYLKDYDYYQKCLAERDREQKPQIKSSSGCLCFTRKSESDPALSSTDKL</sequence>
<proteinExistence type="predicted"/>
<organism evidence="1 2">
    <name type="scientific">Holotrichia oblita</name>
    <name type="common">Chafer beetle</name>
    <dbReference type="NCBI Taxonomy" id="644536"/>
    <lineage>
        <taxon>Eukaryota</taxon>
        <taxon>Metazoa</taxon>
        <taxon>Ecdysozoa</taxon>
        <taxon>Arthropoda</taxon>
        <taxon>Hexapoda</taxon>
        <taxon>Insecta</taxon>
        <taxon>Pterygota</taxon>
        <taxon>Neoptera</taxon>
        <taxon>Endopterygota</taxon>
        <taxon>Coleoptera</taxon>
        <taxon>Polyphaga</taxon>
        <taxon>Scarabaeiformia</taxon>
        <taxon>Scarabaeidae</taxon>
        <taxon>Melolonthinae</taxon>
        <taxon>Holotrichia</taxon>
    </lineage>
</organism>
<keyword evidence="2" id="KW-1185">Reference proteome</keyword>
<accession>A0ACB9T5G3</accession>
<gene>
    <name evidence="1" type="ORF">MML48_5g00014758</name>
</gene>
<protein>
    <submittedName>
        <fullName evidence="1">Rho family gtpase</fullName>
    </submittedName>
</protein>
<reference evidence="1" key="1">
    <citation type="submission" date="2022-04" db="EMBL/GenBank/DDBJ databases">
        <title>Chromosome-scale genome assembly of Holotrichia oblita Faldermann.</title>
        <authorList>
            <person name="Rongchong L."/>
        </authorList>
    </citation>
    <scope>NUCLEOTIDE SEQUENCE</scope>
    <source>
        <strain evidence="1">81SQS9</strain>
    </source>
</reference>